<accession>A0A934KD31</accession>
<dbReference type="AlphaFoldDB" id="A0A934KD31"/>
<reference evidence="2 3" key="1">
    <citation type="submission" date="2020-10" db="EMBL/GenBank/DDBJ databases">
        <title>Ca. Dormibacterota MAGs.</title>
        <authorList>
            <person name="Montgomery K."/>
        </authorList>
    </citation>
    <scope>NUCLEOTIDE SEQUENCE [LARGE SCALE GENOMIC DNA]</scope>
    <source>
        <strain evidence="2">Mitchell_Peninsula_5</strain>
    </source>
</reference>
<gene>
    <name evidence="2" type="ORF">JF887_06915</name>
</gene>
<comment type="caution">
    <text evidence="2">The sequence shown here is derived from an EMBL/GenBank/DDBJ whole genome shotgun (WGS) entry which is preliminary data.</text>
</comment>
<feature type="transmembrane region" description="Helical" evidence="1">
    <location>
        <begin position="12"/>
        <end position="32"/>
    </location>
</feature>
<evidence type="ECO:0000256" key="1">
    <source>
        <dbReference type="SAM" id="Phobius"/>
    </source>
</evidence>
<keyword evidence="1" id="KW-1133">Transmembrane helix</keyword>
<dbReference type="EMBL" id="JAEKNN010000030">
    <property type="protein sequence ID" value="MBJ7609148.1"/>
    <property type="molecule type" value="Genomic_DNA"/>
</dbReference>
<evidence type="ECO:0000313" key="2">
    <source>
        <dbReference type="EMBL" id="MBJ7609148.1"/>
    </source>
</evidence>
<name>A0A934KD31_9BACT</name>
<keyword evidence="1" id="KW-0472">Membrane</keyword>
<keyword evidence="1" id="KW-0812">Transmembrane</keyword>
<protein>
    <submittedName>
        <fullName evidence="2">Uncharacterized protein</fullName>
    </submittedName>
</protein>
<proteinExistence type="predicted"/>
<organism evidence="2 3">
    <name type="scientific">Candidatus Amunia macphersoniae</name>
    <dbReference type="NCBI Taxonomy" id="3127014"/>
    <lineage>
        <taxon>Bacteria</taxon>
        <taxon>Bacillati</taxon>
        <taxon>Candidatus Dormiibacterota</taxon>
        <taxon>Candidatus Dormibacteria</taxon>
        <taxon>Candidatus Aeolococcales</taxon>
        <taxon>Candidatus Aeolococcaceae</taxon>
        <taxon>Candidatus Amunia</taxon>
    </lineage>
</organism>
<dbReference type="Proteomes" id="UP000614410">
    <property type="component" value="Unassembled WGS sequence"/>
</dbReference>
<evidence type="ECO:0000313" key="3">
    <source>
        <dbReference type="Proteomes" id="UP000614410"/>
    </source>
</evidence>
<sequence>MTDAGVVHRWLLGLAAALIVVIIAATLVLVIVNHARAILVSVTRSRHAVSRVHSNVAAIAELGAAATTTDRILAGALGIEAKVHLVADALERTNVPAGRGGR</sequence>